<accession>D6TE35</accession>
<dbReference type="Proteomes" id="UP000004508">
    <property type="component" value="Unassembled WGS sequence"/>
</dbReference>
<protein>
    <submittedName>
        <fullName evidence="2">Uncharacterized protein</fullName>
    </submittedName>
</protein>
<name>D6TE35_KTERA</name>
<keyword evidence="3" id="KW-1185">Reference proteome</keyword>
<dbReference type="EMBL" id="ADVG01000001">
    <property type="protein sequence ID" value="EFH88408.1"/>
    <property type="molecule type" value="Genomic_DNA"/>
</dbReference>
<reference evidence="2 3" key="1">
    <citation type="journal article" date="2011" name="Stand. Genomic Sci.">
        <title>Non-contiguous finished genome sequence and contextual data of the filamentous soil bacterium Ktedonobacter racemifer type strain (SOSP1-21).</title>
        <authorList>
            <person name="Chang Y.J."/>
            <person name="Land M."/>
            <person name="Hauser L."/>
            <person name="Chertkov O."/>
            <person name="Del Rio T.G."/>
            <person name="Nolan M."/>
            <person name="Copeland A."/>
            <person name="Tice H."/>
            <person name="Cheng J.F."/>
            <person name="Lucas S."/>
            <person name="Han C."/>
            <person name="Goodwin L."/>
            <person name="Pitluck S."/>
            <person name="Ivanova N."/>
            <person name="Ovchinikova G."/>
            <person name="Pati A."/>
            <person name="Chen A."/>
            <person name="Palaniappan K."/>
            <person name="Mavromatis K."/>
            <person name="Liolios K."/>
            <person name="Brettin T."/>
            <person name="Fiebig A."/>
            <person name="Rohde M."/>
            <person name="Abt B."/>
            <person name="Goker M."/>
            <person name="Detter J.C."/>
            <person name="Woyke T."/>
            <person name="Bristow J."/>
            <person name="Eisen J.A."/>
            <person name="Markowitz V."/>
            <person name="Hugenholtz P."/>
            <person name="Kyrpides N.C."/>
            <person name="Klenk H.P."/>
            <person name="Lapidus A."/>
        </authorList>
    </citation>
    <scope>NUCLEOTIDE SEQUENCE [LARGE SCALE GENOMIC DNA]</scope>
    <source>
        <strain evidence="3">DSM 44963</strain>
    </source>
</reference>
<gene>
    <name evidence="2" type="ORF">Krac_9864</name>
</gene>
<feature type="region of interest" description="Disordered" evidence="1">
    <location>
        <begin position="1"/>
        <end position="42"/>
    </location>
</feature>
<comment type="caution">
    <text evidence="2">The sequence shown here is derived from an EMBL/GenBank/DDBJ whole genome shotgun (WGS) entry which is preliminary data.</text>
</comment>
<evidence type="ECO:0000313" key="2">
    <source>
        <dbReference type="EMBL" id="EFH88408.1"/>
    </source>
</evidence>
<proteinExistence type="predicted"/>
<dbReference type="AlphaFoldDB" id="D6TE35"/>
<evidence type="ECO:0000313" key="3">
    <source>
        <dbReference type="Proteomes" id="UP000004508"/>
    </source>
</evidence>
<evidence type="ECO:0000256" key="1">
    <source>
        <dbReference type="SAM" id="MobiDB-lite"/>
    </source>
</evidence>
<organism evidence="2 3">
    <name type="scientific">Ktedonobacter racemifer DSM 44963</name>
    <dbReference type="NCBI Taxonomy" id="485913"/>
    <lineage>
        <taxon>Bacteria</taxon>
        <taxon>Bacillati</taxon>
        <taxon>Chloroflexota</taxon>
        <taxon>Ktedonobacteria</taxon>
        <taxon>Ktedonobacterales</taxon>
        <taxon>Ktedonobacteraceae</taxon>
        <taxon>Ktedonobacter</taxon>
    </lineage>
</organism>
<sequence>MEIRREARGRTSYIPLPEAQREKSGSSSSQCPEKKPSQRHAGFFFRKGLSTSEYVLNREGKTMSQVFFKNGNLSLMSMSERGNNWTEPLRPGFTPSHSYQIAVDPLCLLQS</sequence>
<dbReference type="InParanoid" id="D6TE35"/>